<proteinExistence type="predicted"/>
<feature type="compositionally biased region" description="Basic residues" evidence="1">
    <location>
        <begin position="120"/>
        <end position="153"/>
    </location>
</feature>
<name>A0A7Z2YEM3_9VIBR</name>
<protein>
    <submittedName>
        <fullName evidence="2">Uncharacterized protein</fullName>
    </submittedName>
</protein>
<feature type="region of interest" description="Disordered" evidence="1">
    <location>
        <begin position="120"/>
        <end position="174"/>
    </location>
</feature>
<organism evidence="2 3">
    <name type="scientific">Vibrio astriarenae</name>
    <dbReference type="NCBI Taxonomy" id="1481923"/>
    <lineage>
        <taxon>Bacteria</taxon>
        <taxon>Pseudomonadati</taxon>
        <taxon>Pseudomonadota</taxon>
        <taxon>Gammaproteobacteria</taxon>
        <taxon>Vibrionales</taxon>
        <taxon>Vibrionaceae</taxon>
        <taxon>Vibrio</taxon>
    </lineage>
</organism>
<dbReference type="Proteomes" id="UP000464262">
    <property type="component" value="Chromosome 1"/>
</dbReference>
<dbReference type="RefSeq" id="WP_164649514.1">
    <property type="nucleotide sequence ID" value="NZ_CP047475.1"/>
</dbReference>
<dbReference type="AlphaFoldDB" id="A0A7Z2YEM3"/>
<gene>
    <name evidence="2" type="ORF">GT360_14425</name>
</gene>
<keyword evidence="3" id="KW-1185">Reference proteome</keyword>
<accession>A0A7Z2YEM3</accession>
<feature type="compositionally biased region" description="Polar residues" evidence="1">
    <location>
        <begin position="157"/>
        <end position="174"/>
    </location>
</feature>
<evidence type="ECO:0000313" key="2">
    <source>
        <dbReference type="EMBL" id="QIA64608.1"/>
    </source>
</evidence>
<dbReference type="EMBL" id="CP047475">
    <property type="protein sequence ID" value="QIA64608.1"/>
    <property type="molecule type" value="Genomic_DNA"/>
</dbReference>
<evidence type="ECO:0000256" key="1">
    <source>
        <dbReference type="SAM" id="MobiDB-lite"/>
    </source>
</evidence>
<sequence length="174" mass="19678">MTKRLCKLNRRDIQEHLGDIHRLVAEPKFVCRSCARSADDQSRLCKPAAIPPLSCQKKAQQEQQSQCGLLQETITQPAEIRPEPIVNKVADEKLTQITALPLVKSDSPIEFDSSEQTLKQAKKAIKKQKKHLKAMKKVLKKQRKLAKKHQKLKQKIEQASSVSLSQDASVESLH</sequence>
<dbReference type="KEGG" id="vas:GT360_14425"/>
<reference evidence="2 3" key="1">
    <citation type="submission" date="2020-01" db="EMBL/GenBank/DDBJ databases">
        <title>Whole genome and functional gene identification of agarase of Vibrio HN897.</title>
        <authorList>
            <person name="Liu Y."/>
            <person name="Zhao Z."/>
        </authorList>
    </citation>
    <scope>NUCLEOTIDE SEQUENCE [LARGE SCALE GENOMIC DNA]</scope>
    <source>
        <strain evidence="2 3">HN897</strain>
    </source>
</reference>
<evidence type="ECO:0000313" key="3">
    <source>
        <dbReference type="Proteomes" id="UP000464262"/>
    </source>
</evidence>